<dbReference type="Pfam" id="PF04003">
    <property type="entry name" value="Utp12"/>
    <property type="match status" value="1"/>
</dbReference>
<dbReference type="EMBL" id="GBXI01010259">
    <property type="protein sequence ID" value="JAD04033.1"/>
    <property type="molecule type" value="Transcribed_RNA"/>
</dbReference>
<keyword evidence="2" id="KW-0539">Nucleus</keyword>
<dbReference type="InterPro" id="IPR007148">
    <property type="entry name" value="SSU_processome_Utp12"/>
</dbReference>
<feature type="domain" description="Small-subunit processome Utp12" evidence="6">
    <location>
        <begin position="451"/>
        <end position="555"/>
    </location>
</feature>
<dbReference type="Gene3D" id="2.130.10.10">
    <property type="entry name" value="YVTN repeat-like/Quinoprotein amine dehydrogenase"/>
    <property type="match status" value="1"/>
</dbReference>
<evidence type="ECO:0000259" key="6">
    <source>
        <dbReference type="Pfam" id="PF04003"/>
    </source>
</evidence>
<dbReference type="InterPro" id="IPR001680">
    <property type="entry name" value="WD40_rpt"/>
</dbReference>
<reference evidence="7" key="2">
    <citation type="journal article" date="2015" name="Gigascience">
        <title>Reconstructing a comprehensive transcriptome assembly of a white-pupal translocated strain of the pest fruit fly Bactrocera cucurbitae.</title>
        <authorList>
            <person name="Sim S.B."/>
            <person name="Calla B."/>
            <person name="Hall B."/>
            <person name="DeRego T."/>
            <person name="Geib S.M."/>
        </authorList>
    </citation>
    <scope>NUCLEOTIDE SEQUENCE</scope>
</reference>
<evidence type="ECO:0000256" key="1">
    <source>
        <dbReference type="ARBA" id="ARBA00004123"/>
    </source>
</evidence>
<dbReference type="GO" id="GO:0000462">
    <property type="term" value="P:maturation of SSU-rRNA from tricistronic rRNA transcript (SSU-rRNA, 5.8S rRNA, LSU-rRNA)"/>
    <property type="evidence" value="ECO:0007669"/>
    <property type="project" value="TreeGrafter"/>
</dbReference>
<dbReference type="InterPro" id="IPR015943">
    <property type="entry name" value="WD40/YVTN_repeat-like_dom_sf"/>
</dbReference>
<protein>
    <submittedName>
        <fullName evidence="7">WD repeat-containing protein 43</fullName>
    </submittedName>
</protein>
<keyword evidence="4" id="KW-0853">WD repeat</keyword>
<evidence type="ECO:0000256" key="5">
    <source>
        <dbReference type="SAM" id="MobiDB-lite"/>
    </source>
</evidence>
<dbReference type="SMART" id="SM00320">
    <property type="entry name" value="WD40"/>
    <property type="match status" value="3"/>
</dbReference>
<dbReference type="Pfam" id="PF00400">
    <property type="entry name" value="WD40"/>
    <property type="match status" value="2"/>
</dbReference>
<gene>
    <name evidence="7" type="primary">Wdr43</name>
    <name evidence="7" type="ORF">g.21748</name>
</gene>
<feature type="region of interest" description="Disordered" evidence="5">
    <location>
        <begin position="578"/>
        <end position="636"/>
    </location>
</feature>
<dbReference type="PANTHER" id="PTHR44267:SF1">
    <property type="entry name" value="WD REPEAT-CONTAINING PROTEIN 43"/>
    <property type="match status" value="1"/>
</dbReference>
<reference evidence="7" key="1">
    <citation type="submission" date="2014-11" db="EMBL/GenBank/DDBJ databases">
        <authorList>
            <person name="Geib S."/>
        </authorList>
    </citation>
    <scope>NUCLEOTIDE SEQUENCE</scope>
</reference>
<feature type="repeat" description="WD" evidence="4">
    <location>
        <begin position="10"/>
        <end position="41"/>
    </location>
</feature>
<dbReference type="GO" id="GO:0005730">
    <property type="term" value="C:nucleolus"/>
    <property type="evidence" value="ECO:0007669"/>
    <property type="project" value="TreeGrafter"/>
</dbReference>
<evidence type="ECO:0000313" key="7">
    <source>
        <dbReference type="EMBL" id="JAD04033.1"/>
    </source>
</evidence>
<feature type="compositionally biased region" description="Acidic residues" evidence="5">
    <location>
        <begin position="596"/>
        <end position="636"/>
    </location>
</feature>
<proteinExistence type="inferred from homology"/>
<dbReference type="OrthoDB" id="30195at2759"/>
<evidence type="ECO:0000256" key="3">
    <source>
        <dbReference type="ARBA" id="ARBA00038335"/>
    </source>
</evidence>
<dbReference type="PANTHER" id="PTHR44267">
    <property type="entry name" value="WD REPEAT-CONTAINING PROTEIN 43"/>
    <property type="match status" value="1"/>
</dbReference>
<accession>A0A0A1X055</accession>
<dbReference type="SUPFAM" id="SSF50978">
    <property type="entry name" value="WD40 repeat-like"/>
    <property type="match status" value="1"/>
</dbReference>
<organism evidence="7">
    <name type="scientific">Zeugodacus cucurbitae</name>
    <name type="common">Melon fruit fly</name>
    <name type="synonym">Bactrocera cucurbitae</name>
    <dbReference type="NCBI Taxonomy" id="28588"/>
    <lineage>
        <taxon>Eukaryota</taxon>
        <taxon>Metazoa</taxon>
        <taxon>Ecdysozoa</taxon>
        <taxon>Arthropoda</taxon>
        <taxon>Hexapoda</taxon>
        <taxon>Insecta</taxon>
        <taxon>Pterygota</taxon>
        <taxon>Neoptera</taxon>
        <taxon>Endopterygota</taxon>
        <taxon>Diptera</taxon>
        <taxon>Brachycera</taxon>
        <taxon>Muscomorpha</taxon>
        <taxon>Tephritoidea</taxon>
        <taxon>Tephritidae</taxon>
        <taxon>Zeugodacus</taxon>
        <taxon>Zeugodacus</taxon>
    </lineage>
</organism>
<dbReference type="GeneID" id="105213392"/>
<dbReference type="AlphaFoldDB" id="A0A0A1X055"/>
<dbReference type="PROSITE" id="PS50082">
    <property type="entry name" value="WD_REPEATS_2"/>
    <property type="match status" value="1"/>
</dbReference>
<feature type="compositionally biased region" description="Acidic residues" evidence="5">
    <location>
        <begin position="578"/>
        <end position="588"/>
    </location>
</feature>
<sequence length="636" mass="70382">MMALGQQHVLSFSPNGKLFAFINDQGILRIWDTETNELKQEYTPNLQLSGPCTALTWVVTTSSTGHSVEGKKSKKARKSHNGSNNDTEAIYLALGTSNGHISLYSYALGKIERNLKGEGHSGKVTCVTQDAEGHLYSSGEDCQIIKWSLSEEKQLSSWSVGPEKPYSIVYLGISHNLVVGGRQIKVYSIATQELVQTLTGHTSDINLMNSLVIDESSEYVVSTSRMERIICIWKIGKKGRNKSASSTLIMEDVAHCLTCQVDIDGNVRVASVTRSGVIHMYLIAVENIKPEKPIKPKLTIEVASDSATVIAPIPAISVSLQHSSRPQELIFGYGNKSFLVFEHLTPNFTEKLQVLIRTDPKSLYLARGKLSKKDGKVGDAQKTVTPIVNDADVDYKSSATVPKKKLRRTKTVELPMESRLQNLNLNAVPGAGAPQAQSKVQLLVQALHSKDNVLLRSVLHTHDIKTIQLTLHKLPVQYVGPLVNELTQSMQQKRMHVEYAIDWLKILVQTHTSQLMAMGSEDLLNKFGPCIGIIEHRVNCLKELSKVSGRLDLLINQIKRNTNEDNNLNSANVLVYEDNDSSDSELEDTGDKSVSDDEWDEDIEDDIENMDQGGDDNDESEDNDDSDADDGEEMET</sequence>
<name>A0A0A1X055_ZEUCU</name>
<comment type="similarity">
    <text evidence="3">Belongs to the UTP5 family.</text>
</comment>
<evidence type="ECO:0000256" key="4">
    <source>
        <dbReference type="PROSITE-ProRule" id="PRU00221"/>
    </source>
</evidence>
<comment type="subcellular location">
    <subcellularLocation>
        <location evidence="1">Nucleus</location>
    </subcellularLocation>
</comment>
<dbReference type="InterPro" id="IPR036322">
    <property type="entry name" value="WD40_repeat_dom_sf"/>
</dbReference>
<evidence type="ECO:0000256" key="2">
    <source>
        <dbReference type="ARBA" id="ARBA00023242"/>
    </source>
</evidence>
<dbReference type="InterPro" id="IPR052414">
    <property type="entry name" value="U3_snoRNA-assoc_WDR"/>
</dbReference>